<dbReference type="GO" id="GO:0005783">
    <property type="term" value="C:endoplasmic reticulum"/>
    <property type="evidence" value="ECO:0007669"/>
    <property type="project" value="TreeGrafter"/>
</dbReference>
<proteinExistence type="predicted"/>
<evidence type="ECO:0000256" key="1">
    <source>
        <dbReference type="ARBA" id="ARBA00004141"/>
    </source>
</evidence>
<dbReference type="GO" id="GO:0016020">
    <property type="term" value="C:membrane"/>
    <property type="evidence" value="ECO:0007669"/>
    <property type="project" value="UniProtKB-SubCell"/>
</dbReference>
<dbReference type="InterPro" id="IPR006214">
    <property type="entry name" value="Bax_inhibitor_1-related"/>
</dbReference>
<dbReference type="EnsemblMetazoa" id="XM_019901524.1">
    <property type="protein sequence ID" value="XP_019757083.1"/>
    <property type="gene ID" value="LOC109535607"/>
</dbReference>
<accession>A0AAR5P7L3</accession>
<name>A0AAR5P7L3_DENPD</name>
<dbReference type="EnsemblMetazoa" id="XM_019903624.1">
    <property type="protein sequence ID" value="XP_019759183.1"/>
    <property type="gene ID" value="LOC109537072"/>
</dbReference>
<evidence type="ECO:0000256" key="2">
    <source>
        <dbReference type="ARBA" id="ARBA00022692"/>
    </source>
</evidence>
<dbReference type="EnsemblMetazoa" id="XM_019915683.1">
    <property type="protein sequence ID" value="XP_019771242.1"/>
    <property type="gene ID" value="LOC109545136"/>
</dbReference>
<evidence type="ECO:0000313" key="7">
    <source>
        <dbReference type="EnsemblMetazoa" id="XP_019757083.1"/>
    </source>
</evidence>
<keyword evidence="2 6" id="KW-0812">Transmembrane</keyword>
<sequence length="411" mass="46456">MSERSLNPSDSQDIQPTQQSYDPGEGATNKNNVISIVSKQISDVIQFQEPNTSKNFSFTTEIRINILGEPNLSKQSFDAEDLSSLSLVNENGFRGKKDVIQLDESYATIESCLKEKTTNTQEVTMFSRNDRTQREIVVNSEAPPPYNSHPPPAYSTATGQITRQTQRYQTNPDPEGGYYPYGLTSPSLMDQRIRHYFIQKVFLILSVQLLITTGLILLVMFHEPTKDFVATNIPMFWVMAALEMVLYITLTCYQVTRRIFPLNFVLLLLFTLALSYICAAATIFYSTKVLLLTTASTALICLVVSLLAIQTWFDITKYTFIIAVASIVFMAFGLIVMIVSLVTYTPVLWLVYSGIATLIFSVFLLYDMQCILGGRRQEISPEEYIYAALTLYVDIVMIFMYMLELINACTT</sequence>
<evidence type="ECO:0000256" key="6">
    <source>
        <dbReference type="SAM" id="Phobius"/>
    </source>
</evidence>
<evidence type="ECO:0000256" key="4">
    <source>
        <dbReference type="ARBA" id="ARBA00023136"/>
    </source>
</evidence>
<dbReference type="PANTHER" id="PTHR23291">
    <property type="entry name" value="BAX INHIBITOR-RELATED"/>
    <property type="match status" value="1"/>
</dbReference>
<feature type="transmembrane region" description="Helical" evidence="6">
    <location>
        <begin position="291"/>
        <end position="313"/>
    </location>
</feature>
<feature type="transmembrane region" description="Helical" evidence="6">
    <location>
        <begin position="201"/>
        <end position="221"/>
    </location>
</feature>
<keyword evidence="3 6" id="KW-1133">Transmembrane helix</keyword>
<feature type="transmembrane region" description="Helical" evidence="6">
    <location>
        <begin position="265"/>
        <end position="285"/>
    </location>
</feature>
<keyword evidence="4 6" id="KW-0472">Membrane</keyword>
<dbReference type="PANTHER" id="PTHR23291:SF127">
    <property type="entry name" value="PROTEIN LIFEGUARD 1-LIKE"/>
    <property type="match status" value="1"/>
</dbReference>
<feature type="transmembrane region" description="Helical" evidence="6">
    <location>
        <begin position="349"/>
        <end position="372"/>
    </location>
</feature>
<evidence type="ECO:0000256" key="3">
    <source>
        <dbReference type="ARBA" id="ARBA00022989"/>
    </source>
</evidence>
<dbReference type="Proteomes" id="UP000019118">
    <property type="component" value="Unassembled WGS sequence"/>
</dbReference>
<dbReference type="Pfam" id="PF01027">
    <property type="entry name" value="Bax1-I"/>
    <property type="match status" value="1"/>
</dbReference>
<protein>
    <submittedName>
        <fullName evidence="7">Uncharacterized protein</fullName>
    </submittedName>
</protein>
<dbReference type="GO" id="GO:2001234">
    <property type="term" value="P:negative regulation of apoptotic signaling pathway"/>
    <property type="evidence" value="ECO:0007669"/>
    <property type="project" value="TreeGrafter"/>
</dbReference>
<feature type="transmembrane region" description="Helical" evidence="6">
    <location>
        <begin position="384"/>
        <end position="403"/>
    </location>
</feature>
<evidence type="ECO:0000256" key="5">
    <source>
        <dbReference type="SAM" id="MobiDB-lite"/>
    </source>
</evidence>
<organism evidence="7 8">
    <name type="scientific">Dendroctonus ponderosae</name>
    <name type="common">Mountain pine beetle</name>
    <dbReference type="NCBI Taxonomy" id="77166"/>
    <lineage>
        <taxon>Eukaryota</taxon>
        <taxon>Metazoa</taxon>
        <taxon>Ecdysozoa</taxon>
        <taxon>Arthropoda</taxon>
        <taxon>Hexapoda</taxon>
        <taxon>Insecta</taxon>
        <taxon>Pterygota</taxon>
        <taxon>Neoptera</taxon>
        <taxon>Endopterygota</taxon>
        <taxon>Coleoptera</taxon>
        <taxon>Polyphaga</taxon>
        <taxon>Cucujiformia</taxon>
        <taxon>Curculionidae</taxon>
        <taxon>Scolytinae</taxon>
        <taxon>Dendroctonus</taxon>
    </lineage>
</organism>
<evidence type="ECO:0000313" key="8">
    <source>
        <dbReference type="Proteomes" id="UP000019118"/>
    </source>
</evidence>
<feature type="transmembrane region" description="Helical" evidence="6">
    <location>
        <begin position="233"/>
        <end position="253"/>
    </location>
</feature>
<dbReference type="AlphaFoldDB" id="A0AAR5P7L3"/>
<feature type="region of interest" description="Disordered" evidence="5">
    <location>
        <begin position="1"/>
        <end position="29"/>
    </location>
</feature>
<reference evidence="7" key="2">
    <citation type="submission" date="2024-08" db="UniProtKB">
        <authorList>
            <consortium name="EnsemblMetazoa"/>
        </authorList>
    </citation>
    <scope>IDENTIFICATION</scope>
</reference>
<feature type="compositionally biased region" description="Polar residues" evidence="5">
    <location>
        <begin position="1"/>
        <end position="21"/>
    </location>
</feature>
<reference evidence="8" key="1">
    <citation type="journal article" date="2013" name="Genome Biol.">
        <title>Draft genome of the mountain pine beetle, Dendroctonus ponderosae Hopkins, a major forest pest.</title>
        <authorList>
            <person name="Keeling C.I."/>
            <person name="Yuen M.M."/>
            <person name="Liao N.Y."/>
            <person name="Docking T.R."/>
            <person name="Chan S.K."/>
            <person name="Taylor G.A."/>
            <person name="Palmquist D.L."/>
            <person name="Jackman S.D."/>
            <person name="Nguyen A."/>
            <person name="Li M."/>
            <person name="Henderson H."/>
            <person name="Janes J.K."/>
            <person name="Zhao Y."/>
            <person name="Pandoh P."/>
            <person name="Moore R."/>
            <person name="Sperling F.A."/>
            <person name="Huber D.P."/>
            <person name="Birol I."/>
            <person name="Jones S.J."/>
            <person name="Bohlmann J."/>
        </authorList>
    </citation>
    <scope>NUCLEOTIDE SEQUENCE</scope>
</reference>
<dbReference type="GO" id="GO:0005794">
    <property type="term" value="C:Golgi apparatus"/>
    <property type="evidence" value="ECO:0007669"/>
    <property type="project" value="TreeGrafter"/>
</dbReference>
<comment type="subcellular location">
    <subcellularLocation>
        <location evidence="1">Membrane</location>
        <topology evidence="1">Multi-pass membrane protein</topology>
    </subcellularLocation>
</comment>
<feature type="transmembrane region" description="Helical" evidence="6">
    <location>
        <begin position="320"/>
        <end position="343"/>
    </location>
</feature>
<keyword evidence="8" id="KW-1185">Reference proteome</keyword>